<accession>A0A368KQ54</accession>
<dbReference type="Proteomes" id="UP000253562">
    <property type="component" value="Unassembled WGS sequence"/>
</dbReference>
<name>A0A368KQ54_9BACT</name>
<protein>
    <submittedName>
        <fullName evidence="3">CBS domain-containing protein</fullName>
    </submittedName>
</protein>
<dbReference type="InterPro" id="IPR000644">
    <property type="entry name" value="CBS_dom"/>
</dbReference>
<evidence type="ECO:0000313" key="4">
    <source>
        <dbReference type="Proteomes" id="UP000253562"/>
    </source>
</evidence>
<dbReference type="Gene3D" id="3.40.50.2300">
    <property type="match status" value="1"/>
</dbReference>
<dbReference type="AlphaFoldDB" id="A0A368KQ54"/>
<gene>
    <name evidence="3" type="ORF">DTL42_19770</name>
</gene>
<dbReference type="InterPro" id="IPR011006">
    <property type="entry name" value="CheY-like_superfamily"/>
</dbReference>
<keyword evidence="1" id="KW-0129">CBS domain</keyword>
<dbReference type="PROSITE" id="PS51371">
    <property type="entry name" value="CBS"/>
    <property type="match status" value="1"/>
</dbReference>
<proteinExistence type="predicted"/>
<sequence>MFPLGDHLAVHRASAIGCLNDSPDVEPFRHRSQANQANRKVISLRHVPRFPHASLIFSSGVAGSSMVARALRIVVVSEDRQYLRNGYDFFVACGYEVETQCDTIYRETDRFHKNDLLIYDYVANQATSHHSLYKIAVVSANRPDHVRQAISEGADDVVVRPVTPAKLLVRIRAAAAILEARIAISQQFGRDVRNRYPGEGAFLGTLQQTIEQISIHGHYVCATMFATATEDPQRYQTWLQDLATTALPNSRIFELSGKRVAVVTPATAPEQVSDWAAERLASASVTDTTSTEQAVLRVSGSFVTTRNEGTSSEQMALVLNDRLNLALSLGEGLLIDEPHENQWLSQQPTGSIFDGMTARDIMRPTTIELPDNEPVGSALEKMRLWNADIAPVLTSDGEPCGLIRVDDLVEVEDPNQPIRQHCLPNVPKVSWDANFEEFVALFSSNDSSWLEVLQDSHPVGVIHCDDLTSMNTPVMVSLP</sequence>
<comment type="caution">
    <text evidence="3">The sequence shown here is derived from an EMBL/GenBank/DDBJ whole genome shotgun (WGS) entry which is preliminary data.</text>
</comment>
<evidence type="ECO:0000259" key="2">
    <source>
        <dbReference type="PROSITE" id="PS51371"/>
    </source>
</evidence>
<dbReference type="SUPFAM" id="SSF52172">
    <property type="entry name" value="CheY-like"/>
    <property type="match status" value="1"/>
</dbReference>
<evidence type="ECO:0000256" key="1">
    <source>
        <dbReference type="PROSITE-ProRule" id="PRU00703"/>
    </source>
</evidence>
<organism evidence="3 4">
    <name type="scientific">Bremerella cremea</name>
    <dbReference type="NCBI Taxonomy" id="1031537"/>
    <lineage>
        <taxon>Bacteria</taxon>
        <taxon>Pseudomonadati</taxon>
        <taxon>Planctomycetota</taxon>
        <taxon>Planctomycetia</taxon>
        <taxon>Pirellulales</taxon>
        <taxon>Pirellulaceae</taxon>
        <taxon>Bremerella</taxon>
    </lineage>
</organism>
<dbReference type="SUPFAM" id="SSF54631">
    <property type="entry name" value="CBS-domain pair"/>
    <property type="match status" value="1"/>
</dbReference>
<dbReference type="EMBL" id="QPEX01000044">
    <property type="protein sequence ID" value="RCS42070.1"/>
    <property type="molecule type" value="Genomic_DNA"/>
</dbReference>
<evidence type="ECO:0000313" key="3">
    <source>
        <dbReference type="EMBL" id="RCS42070.1"/>
    </source>
</evidence>
<dbReference type="Gene3D" id="3.10.580.10">
    <property type="entry name" value="CBS-domain"/>
    <property type="match status" value="1"/>
</dbReference>
<feature type="domain" description="CBS" evidence="2">
    <location>
        <begin position="362"/>
        <end position="418"/>
    </location>
</feature>
<dbReference type="Pfam" id="PF00571">
    <property type="entry name" value="CBS"/>
    <property type="match status" value="1"/>
</dbReference>
<reference evidence="3 4" key="1">
    <citation type="submission" date="2018-07" db="EMBL/GenBank/DDBJ databases">
        <title>Comparative genomes isolates from brazilian mangrove.</title>
        <authorList>
            <person name="De Araujo J.E."/>
            <person name="Taketani R.G."/>
            <person name="Silva M.C.P."/>
            <person name="Lourenco M.V."/>
            <person name="Oliveira V.M."/>
            <person name="Andreote F.D."/>
        </authorList>
    </citation>
    <scope>NUCLEOTIDE SEQUENCE [LARGE SCALE GENOMIC DNA]</scope>
    <source>
        <strain evidence="3 4">HEX PRIS-MGV</strain>
    </source>
</reference>
<dbReference type="InterPro" id="IPR046342">
    <property type="entry name" value="CBS_dom_sf"/>
</dbReference>